<protein>
    <submittedName>
        <fullName evidence="3">DUF374 domain-containing protein</fullName>
    </submittedName>
</protein>
<dbReference type="CDD" id="cd07983">
    <property type="entry name" value="LPLAT_DUF374-like"/>
    <property type="match status" value="1"/>
</dbReference>
<dbReference type="Pfam" id="PF04028">
    <property type="entry name" value="DUF374"/>
    <property type="match status" value="1"/>
</dbReference>
<dbReference type="EMBL" id="NPND01000015">
    <property type="protein sequence ID" value="PIM90961.1"/>
    <property type="molecule type" value="Genomic_DNA"/>
</dbReference>
<gene>
    <name evidence="3" type="ORF">CI114_05980</name>
    <name evidence="2" type="ORF">RN90_08735</name>
</gene>
<dbReference type="EMBL" id="NJGJ01000001">
    <property type="protein sequence ID" value="PGH25452.1"/>
    <property type="molecule type" value="Genomic_DNA"/>
</dbReference>
<reference evidence="3 5" key="2">
    <citation type="submission" date="2017-08" db="EMBL/GenBank/DDBJ databases">
        <title>Analysis of Fusobacterium persistence and antibiotic response in human colorectal.</title>
        <authorList>
            <person name="Bullman S."/>
        </authorList>
    </citation>
    <scope>NUCLEOTIDE SEQUENCE [LARGE SCALE GENOMIC DNA]</scope>
    <source>
        <strain evidence="3 5">P2_CP</strain>
    </source>
</reference>
<accession>A0A2B7YX73</accession>
<dbReference type="AlphaFoldDB" id="A0A2B7YX73"/>
<sequence length="210" mass="24136">MFMEENKKYRILGTLLYYILKIISSTLKIEIINKYGIDMQKPHIYGFWHSKLFITPIFFKDVEKKLAMSSPTKDGELISVPLEKMGYVLVRGSSDKNQISSTISLLKYLKKGYSIGTPLDGPKGPKEKAKKGLLYLSQKTSIPLVPVGISYSKKWILKKTWDKFEIPKPFSKVKIFLSEPITISDKDDLDKYTEIIENGINSLNNQIEFR</sequence>
<proteinExistence type="predicted"/>
<organism evidence="2 4">
    <name type="scientific">Fusobacterium animalis</name>
    <dbReference type="NCBI Taxonomy" id="76859"/>
    <lineage>
        <taxon>Bacteria</taxon>
        <taxon>Fusobacteriati</taxon>
        <taxon>Fusobacteriota</taxon>
        <taxon>Fusobacteriia</taxon>
        <taxon>Fusobacteriales</taxon>
        <taxon>Fusobacteriaceae</taxon>
        <taxon>Fusobacterium</taxon>
    </lineage>
</organism>
<comment type="caution">
    <text evidence="2">The sequence shown here is derived from an EMBL/GenBank/DDBJ whole genome shotgun (WGS) entry which is preliminary data.</text>
</comment>
<feature type="domain" description="DUF374" evidence="1">
    <location>
        <begin position="66"/>
        <end position="125"/>
    </location>
</feature>
<evidence type="ECO:0000259" key="1">
    <source>
        <dbReference type="Pfam" id="PF04028"/>
    </source>
</evidence>
<reference evidence="2 4" key="1">
    <citation type="submission" date="2017-06" db="EMBL/GenBank/DDBJ databases">
        <title>Draft genome sequence of Fusobacterium nucleatum subsp. animalis KCOM 1280 (=ChDC F318).</title>
        <authorList>
            <person name="Kook J.-K."/>
            <person name="Park S.-N."/>
            <person name="Lim Y.K."/>
            <person name="Roh H."/>
        </authorList>
    </citation>
    <scope>NUCLEOTIDE SEQUENCE [LARGE SCALE GENOMIC DNA]</scope>
    <source>
        <strain evidence="2">KCOM 1280</strain>
        <strain evidence="4">KCOM 1280 ( ChDC F318)</strain>
    </source>
</reference>
<dbReference type="Proteomes" id="UP000226179">
    <property type="component" value="Unassembled WGS sequence"/>
</dbReference>
<evidence type="ECO:0000313" key="5">
    <source>
        <dbReference type="Proteomes" id="UP000230719"/>
    </source>
</evidence>
<dbReference type="Proteomes" id="UP000230719">
    <property type="component" value="Unassembled WGS sequence"/>
</dbReference>
<dbReference type="InterPro" id="IPR007172">
    <property type="entry name" value="DUF374"/>
</dbReference>
<evidence type="ECO:0000313" key="4">
    <source>
        <dbReference type="Proteomes" id="UP000226179"/>
    </source>
</evidence>
<evidence type="ECO:0000313" key="2">
    <source>
        <dbReference type="EMBL" id="PGH25452.1"/>
    </source>
</evidence>
<evidence type="ECO:0000313" key="3">
    <source>
        <dbReference type="EMBL" id="PIM90961.1"/>
    </source>
</evidence>
<name>A0A2B7YX73_9FUSO</name>